<dbReference type="InterPro" id="IPR025996">
    <property type="entry name" value="MT1864/Rv1816-like_C"/>
</dbReference>
<keyword evidence="1" id="KW-0805">Transcription regulation</keyword>
<dbReference type="SUPFAM" id="SSF46689">
    <property type="entry name" value="Homeodomain-like"/>
    <property type="match status" value="1"/>
</dbReference>
<keyword evidence="3" id="KW-0804">Transcription</keyword>
<dbReference type="PANTHER" id="PTHR30055:SF220">
    <property type="entry name" value="TETR-FAMILY REGULATORY PROTEIN"/>
    <property type="match status" value="1"/>
</dbReference>
<dbReference type="SUPFAM" id="SSF48498">
    <property type="entry name" value="Tetracyclin repressor-like, C-terminal domain"/>
    <property type="match status" value="1"/>
</dbReference>
<dbReference type="PANTHER" id="PTHR30055">
    <property type="entry name" value="HTH-TYPE TRANSCRIPTIONAL REGULATOR RUTR"/>
    <property type="match status" value="1"/>
</dbReference>
<dbReference type="Pfam" id="PF13305">
    <property type="entry name" value="TetR_C_33"/>
    <property type="match status" value="1"/>
</dbReference>
<evidence type="ECO:0000313" key="6">
    <source>
        <dbReference type="EMBL" id="XDQ53908.1"/>
    </source>
</evidence>
<evidence type="ECO:0000256" key="2">
    <source>
        <dbReference type="ARBA" id="ARBA00023125"/>
    </source>
</evidence>
<keyword evidence="2 4" id="KW-0238">DNA-binding</keyword>
<organism evidence="6">
    <name type="scientific">Streptomyces sp. R41</name>
    <dbReference type="NCBI Taxonomy" id="3238632"/>
    <lineage>
        <taxon>Bacteria</taxon>
        <taxon>Bacillati</taxon>
        <taxon>Actinomycetota</taxon>
        <taxon>Actinomycetes</taxon>
        <taxon>Kitasatosporales</taxon>
        <taxon>Streptomycetaceae</taxon>
        <taxon>Streptomyces</taxon>
    </lineage>
</organism>
<dbReference type="InterPro" id="IPR009057">
    <property type="entry name" value="Homeodomain-like_sf"/>
</dbReference>
<name>A0AB39RDU8_9ACTN</name>
<feature type="domain" description="HTH tetR-type" evidence="5">
    <location>
        <begin position="16"/>
        <end position="76"/>
    </location>
</feature>
<accession>A0AB39RDU8</accession>
<dbReference type="GO" id="GO:0000976">
    <property type="term" value="F:transcription cis-regulatory region binding"/>
    <property type="evidence" value="ECO:0007669"/>
    <property type="project" value="TreeGrafter"/>
</dbReference>
<evidence type="ECO:0000259" key="5">
    <source>
        <dbReference type="PROSITE" id="PS50977"/>
    </source>
</evidence>
<dbReference type="AlphaFoldDB" id="A0AB39RDU8"/>
<dbReference type="RefSeq" id="WP_369247142.1">
    <property type="nucleotide sequence ID" value="NZ_CP163443.1"/>
</dbReference>
<dbReference type="Gene3D" id="1.10.357.10">
    <property type="entry name" value="Tetracycline Repressor, domain 2"/>
    <property type="match status" value="1"/>
</dbReference>
<dbReference type="PROSITE" id="PS50977">
    <property type="entry name" value="HTH_TETR_2"/>
    <property type="match status" value="1"/>
</dbReference>
<reference evidence="6" key="1">
    <citation type="submission" date="2024-07" db="EMBL/GenBank/DDBJ databases">
        <authorList>
            <person name="Yu S.T."/>
        </authorList>
    </citation>
    <scope>NUCLEOTIDE SEQUENCE</scope>
    <source>
        <strain evidence="6">R41</strain>
    </source>
</reference>
<protein>
    <submittedName>
        <fullName evidence="6">TetR/AcrR family transcriptional regulator</fullName>
    </submittedName>
</protein>
<feature type="DNA-binding region" description="H-T-H motif" evidence="4">
    <location>
        <begin position="39"/>
        <end position="58"/>
    </location>
</feature>
<evidence type="ECO:0000256" key="3">
    <source>
        <dbReference type="ARBA" id="ARBA00023163"/>
    </source>
</evidence>
<dbReference type="InterPro" id="IPR050109">
    <property type="entry name" value="HTH-type_TetR-like_transc_reg"/>
</dbReference>
<evidence type="ECO:0000256" key="1">
    <source>
        <dbReference type="ARBA" id="ARBA00023015"/>
    </source>
</evidence>
<evidence type="ECO:0000256" key="4">
    <source>
        <dbReference type="PROSITE-ProRule" id="PRU00335"/>
    </source>
</evidence>
<gene>
    <name evidence="6" type="ORF">AB5J53_20690</name>
</gene>
<sequence length="194" mass="20726">MNPAKTGDPARPYHHGDLRRAILTAALDVITVEGPSALSLRDLARRAGVSHAAPAHHFKDRTGLLTAIGAEGYELLAAALAEAGDLKDAGVRYVRFAREHPAHFQVMFTPGLLRQNDLELTTARTLAGERLRAAVTSVPAEGRGPDARLASVAAWSLAHGFATLLLSHNLDGPVGDQDPEEVFRALTGMLFRSL</sequence>
<dbReference type="InterPro" id="IPR001647">
    <property type="entry name" value="HTH_TetR"/>
</dbReference>
<dbReference type="InterPro" id="IPR036271">
    <property type="entry name" value="Tet_transcr_reg_TetR-rel_C_sf"/>
</dbReference>
<proteinExistence type="predicted"/>
<dbReference type="GO" id="GO:0003700">
    <property type="term" value="F:DNA-binding transcription factor activity"/>
    <property type="evidence" value="ECO:0007669"/>
    <property type="project" value="TreeGrafter"/>
</dbReference>
<dbReference type="Pfam" id="PF00440">
    <property type="entry name" value="TetR_N"/>
    <property type="match status" value="1"/>
</dbReference>
<dbReference type="EMBL" id="CP163443">
    <property type="protein sequence ID" value="XDQ53908.1"/>
    <property type="molecule type" value="Genomic_DNA"/>
</dbReference>